<dbReference type="Gene3D" id="3.40.630.30">
    <property type="match status" value="1"/>
</dbReference>
<dbReference type="GO" id="GO:0016747">
    <property type="term" value="F:acyltransferase activity, transferring groups other than amino-acyl groups"/>
    <property type="evidence" value="ECO:0007669"/>
    <property type="project" value="InterPro"/>
</dbReference>
<dbReference type="OrthoDB" id="8593648at2"/>
<dbReference type="AlphaFoldDB" id="A0A3A4ANI4"/>
<name>A0A3A4ANI4_9ACTN</name>
<protein>
    <submittedName>
        <fullName evidence="2">N-acetyltransferase</fullName>
    </submittedName>
</protein>
<keyword evidence="2" id="KW-0808">Transferase</keyword>
<dbReference type="EMBL" id="QZEY01000028">
    <property type="protein sequence ID" value="RJL20794.1"/>
    <property type="molecule type" value="Genomic_DNA"/>
</dbReference>
<comment type="caution">
    <text evidence="2">The sequence shown here is derived from an EMBL/GenBank/DDBJ whole genome shotgun (WGS) entry which is preliminary data.</text>
</comment>
<reference evidence="2 3" key="1">
    <citation type="submission" date="2018-09" db="EMBL/GenBank/DDBJ databases">
        <title>YIM 75507 draft genome.</title>
        <authorList>
            <person name="Tang S."/>
            <person name="Feng Y."/>
        </authorList>
    </citation>
    <scope>NUCLEOTIDE SEQUENCE [LARGE SCALE GENOMIC DNA]</scope>
    <source>
        <strain evidence="2 3">YIM 75507</strain>
    </source>
</reference>
<keyword evidence="3" id="KW-1185">Reference proteome</keyword>
<dbReference type="CDD" id="cd04301">
    <property type="entry name" value="NAT_SF"/>
    <property type="match status" value="1"/>
</dbReference>
<proteinExistence type="predicted"/>
<dbReference type="PROSITE" id="PS51186">
    <property type="entry name" value="GNAT"/>
    <property type="match status" value="1"/>
</dbReference>
<accession>A0A3A4ANI4</accession>
<organism evidence="2 3">
    <name type="scientific">Bailinhaonella thermotolerans</name>
    <dbReference type="NCBI Taxonomy" id="1070861"/>
    <lineage>
        <taxon>Bacteria</taxon>
        <taxon>Bacillati</taxon>
        <taxon>Actinomycetota</taxon>
        <taxon>Actinomycetes</taxon>
        <taxon>Streptosporangiales</taxon>
        <taxon>Streptosporangiaceae</taxon>
        <taxon>Bailinhaonella</taxon>
    </lineage>
</organism>
<dbReference type="InterPro" id="IPR016181">
    <property type="entry name" value="Acyl_CoA_acyltransferase"/>
</dbReference>
<dbReference type="SUPFAM" id="SSF55729">
    <property type="entry name" value="Acyl-CoA N-acyltransferases (Nat)"/>
    <property type="match status" value="1"/>
</dbReference>
<evidence type="ECO:0000313" key="3">
    <source>
        <dbReference type="Proteomes" id="UP000265768"/>
    </source>
</evidence>
<dbReference type="Proteomes" id="UP000265768">
    <property type="component" value="Unassembled WGS sequence"/>
</dbReference>
<gene>
    <name evidence="2" type="ORF">D5H75_38700</name>
</gene>
<sequence length="124" mass="13980">MPYLPALYSEDETRYWVSQVMLPTHEVYLATPNNIPQAFAALKDDWLAHLYVAPHTQSQGLGTALLSKAKQASPKGLNLHVFQANARAVHFYERQGFTLVELRDAKANEEGLPDAHYHWHPSLG</sequence>
<feature type="domain" description="N-acetyltransferase" evidence="1">
    <location>
        <begin position="1"/>
        <end position="124"/>
    </location>
</feature>
<evidence type="ECO:0000259" key="1">
    <source>
        <dbReference type="PROSITE" id="PS51186"/>
    </source>
</evidence>
<dbReference type="InterPro" id="IPR000182">
    <property type="entry name" value="GNAT_dom"/>
</dbReference>
<dbReference type="Pfam" id="PF13508">
    <property type="entry name" value="Acetyltransf_7"/>
    <property type="match status" value="1"/>
</dbReference>
<dbReference type="RefSeq" id="WP_119931606.1">
    <property type="nucleotide sequence ID" value="NZ_QZEY01000028.1"/>
</dbReference>
<evidence type="ECO:0000313" key="2">
    <source>
        <dbReference type="EMBL" id="RJL20794.1"/>
    </source>
</evidence>